<dbReference type="GO" id="GO:0005615">
    <property type="term" value="C:extracellular space"/>
    <property type="evidence" value="ECO:0007669"/>
    <property type="project" value="UniProtKB-KW"/>
</dbReference>
<evidence type="ECO:0000313" key="10">
    <source>
        <dbReference type="EMBL" id="CDQ67318.1"/>
    </source>
</evidence>
<dbReference type="Gene3D" id="1.20.1250.70">
    <property type="entry name" value="Interleukin-15/Interleukin-21"/>
    <property type="match status" value="1"/>
</dbReference>
<reference evidence="10" key="1">
    <citation type="journal article" date="2014" name="Nat. Commun.">
        <title>The rainbow trout genome provides novel insights into evolution after whole-genome duplication in vertebrates.</title>
        <authorList>
            <person name="Berthelot C."/>
            <person name="Brunet F."/>
            <person name="Chalopin D."/>
            <person name="Juanchich A."/>
            <person name="Bernard M."/>
            <person name="Noel B."/>
            <person name="Bento P."/>
            <person name="Da Silva C."/>
            <person name="Labadie K."/>
            <person name="Alberti A."/>
            <person name="Aury J.M."/>
            <person name="Louis A."/>
            <person name="Dehais P."/>
            <person name="Bardou P."/>
            <person name="Montfort J."/>
            <person name="Klopp C."/>
            <person name="Cabau C."/>
            <person name="Gaspin C."/>
            <person name="Thorgaard G.H."/>
            <person name="Boussaha M."/>
            <person name="Quillet E."/>
            <person name="Guyomard R."/>
            <person name="Galiana D."/>
            <person name="Bobe J."/>
            <person name="Volff J.N."/>
            <person name="Genet C."/>
            <person name="Wincker P."/>
            <person name="Jaillon O."/>
            <person name="Roest Crollius H."/>
            <person name="Guiguen Y."/>
        </authorList>
    </citation>
    <scope>NUCLEOTIDE SEQUENCE [LARGE SCALE GENOMIC DNA]</scope>
</reference>
<dbReference type="AlphaFoldDB" id="A0A060WJ69"/>
<dbReference type="GO" id="GO:0006955">
    <property type="term" value="P:immune response"/>
    <property type="evidence" value="ECO:0007669"/>
    <property type="project" value="InterPro"/>
</dbReference>
<keyword evidence="4" id="KW-0964">Secreted</keyword>
<evidence type="ECO:0000256" key="8">
    <source>
        <dbReference type="ARBA" id="ARBA00045924"/>
    </source>
</evidence>
<dbReference type="Proteomes" id="UP000193380">
    <property type="component" value="Unassembled WGS sequence"/>
</dbReference>
<dbReference type="EMBL" id="FR904581">
    <property type="protein sequence ID" value="CDQ67318.1"/>
    <property type="molecule type" value="Genomic_DNA"/>
</dbReference>
<proteinExistence type="inferred from homology"/>
<dbReference type="SUPFAM" id="SSF47266">
    <property type="entry name" value="4-helical cytokines"/>
    <property type="match status" value="1"/>
</dbReference>
<evidence type="ECO:0000256" key="3">
    <source>
        <dbReference type="ARBA" id="ARBA00022514"/>
    </source>
</evidence>
<dbReference type="InterPro" id="IPR009079">
    <property type="entry name" value="4_helix_cytokine-like_core"/>
</dbReference>
<feature type="chain" id="PRO_5001590027" description="Interleukin-21" evidence="9">
    <location>
        <begin position="18"/>
        <end position="141"/>
    </location>
</feature>
<comment type="similarity">
    <text evidence="2">Belongs to the IL-15/IL-21 family.</text>
</comment>
<reference evidence="10" key="2">
    <citation type="submission" date="2014-03" db="EMBL/GenBank/DDBJ databases">
        <authorList>
            <person name="Genoscope - CEA"/>
        </authorList>
    </citation>
    <scope>NUCLEOTIDE SEQUENCE</scope>
</reference>
<protein>
    <recommendedName>
        <fullName evidence="7">Interleukin-21</fullName>
    </recommendedName>
</protein>
<dbReference type="PaxDb" id="8022-A0A060WJ69"/>
<keyword evidence="5 9" id="KW-0732">Signal</keyword>
<evidence type="ECO:0000256" key="4">
    <source>
        <dbReference type="ARBA" id="ARBA00022525"/>
    </source>
</evidence>
<gene>
    <name evidence="10" type="ORF">GSONMT00026400001</name>
</gene>
<name>A0A060WJ69_ONCMY</name>
<dbReference type="GO" id="GO:0005126">
    <property type="term" value="F:cytokine receptor binding"/>
    <property type="evidence" value="ECO:0007669"/>
    <property type="project" value="InterPro"/>
</dbReference>
<evidence type="ECO:0000256" key="2">
    <source>
        <dbReference type="ARBA" id="ARBA00006050"/>
    </source>
</evidence>
<evidence type="ECO:0000313" key="11">
    <source>
        <dbReference type="Proteomes" id="UP000193380"/>
    </source>
</evidence>
<dbReference type="GO" id="GO:0005125">
    <property type="term" value="F:cytokine activity"/>
    <property type="evidence" value="ECO:0007669"/>
    <property type="project" value="UniProtKB-KW"/>
</dbReference>
<sequence length="141" mass="16186">MKLLVCCLLAITCCVLANVDKVERTMKLTEVLKELRQLNKSVAHKGMMLNTPTLDIEECCFLSALECFRKMVPSLNAKQKKLQRKVIKNLSPLTFRGVDSCSREERENKVCQGCDSYPMKDSREFVKQLESLLQKVTGYYE</sequence>
<comment type="subcellular location">
    <subcellularLocation>
        <location evidence="1">Secreted</location>
    </subcellularLocation>
</comment>
<evidence type="ECO:0000256" key="7">
    <source>
        <dbReference type="ARBA" id="ARBA00039957"/>
    </source>
</evidence>
<keyword evidence="3" id="KW-0202">Cytokine</keyword>
<organism evidence="10 11">
    <name type="scientific">Oncorhynchus mykiss</name>
    <name type="common">Rainbow trout</name>
    <name type="synonym">Salmo gairdneri</name>
    <dbReference type="NCBI Taxonomy" id="8022"/>
    <lineage>
        <taxon>Eukaryota</taxon>
        <taxon>Metazoa</taxon>
        <taxon>Chordata</taxon>
        <taxon>Craniata</taxon>
        <taxon>Vertebrata</taxon>
        <taxon>Euteleostomi</taxon>
        <taxon>Actinopterygii</taxon>
        <taxon>Neopterygii</taxon>
        <taxon>Teleostei</taxon>
        <taxon>Protacanthopterygii</taxon>
        <taxon>Salmoniformes</taxon>
        <taxon>Salmonidae</taxon>
        <taxon>Salmoninae</taxon>
        <taxon>Oncorhynchus</taxon>
    </lineage>
</organism>
<comment type="function">
    <text evidence="8">Cytokine with immunoregulatory activity. May promote the transition between innate and adaptive immunity. Induces the production of IgG(1) and IgG(3) in B-cells. Implicated in the generation and maintenance of T follicular helper (Tfh) cells and the formation of germinal-centers. Together with IL6, control the early generation of Tfh cells and are critical for an effective antibody response to acute viral infection. May play a role in proliferation and maturation of natural killer (NK) cells in synergy with IL15. May regulate proliferation of mature B- and T-cells in response to activating stimuli. In synergy with IL15 and IL18 stimulates interferon gamma production in T-cells and NK cells. During T-cell mediated immune response may inhibit dendritic cells (DC) activation and maturation.</text>
</comment>
<evidence type="ECO:0000256" key="5">
    <source>
        <dbReference type="ARBA" id="ARBA00022729"/>
    </source>
</evidence>
<accession>A0A060WJ69</accession>
<dbReference type="STRING" id="8022.A0A060WJ69"/>
<feature type="signal peptide" evidence="9">
    <location>
        <begin position="1"/>
        <end position="17"/>
    </location>
</feature>
<evidence type="ECO:0000256" key="1">
    <source>
        <dbReference type="ARBA" id="ARBA00004613"/>
    </source>
</evidence>
<keyword evidence="6" id="KW-1015">Disulfide bond</keyword>
<evidence type="ECO:0000256" key="9">
    <source>
        <dbReference type="SAM" id="SignalP"/>
    </source>
</evidence>
<dbReference type="PANTHER" id="PTHR14356">
    <property type="entry name" value="INTERLEUKIN-15-RELATED"/>
    <property type="match status" value="1"/>
</dbReference>
<evidence type="ECO:0000256" key="6">
    <source>
        <dbReference type="ARBA" id="ARBA00023157"/>
    </source>
</evidence>
<dbReference type="InterPro" id="IPR003443">
    <property type="entry name" value="IL-15/IL-21_fam"/>
</dbReference>
<dbReference type="PANTHER" id="PTHR14356:SF2">
    <property type="entry name" value="INTERLEUKIN-21"/>
    <property type="match status" value="1"/>
</dbReference>